<evidence type="ECO:0000256" key="1">
    <source>
        <dbReference type="ARBA" id="ARBA00010951"/>
    </source>
</evidence>
<dbReference type="RefSeq" id="WP_194366893.1">
    <property type="nucleotide sequence ID" value="NZ_CP054493.1"/>
</dbReference>
<evidence type="ECO:0000259" key="11">
    <source>
        <dbReference type="Pfam" id="PF02744"/>
    </source>
</evidence>
<dbReference type="KEGG" id="smas:HUE87_00970"/>
<dbReference type="EC" id="2.7.7.12" evidence="7"/>
<dbReference type="Gene3D" id="3.30.428.10">
    <property type="entry name" value="HIT-like"/>
    <property type="match status" value="2"/>
</dbReference>
<dbReference type="InterPro" id="IPR053177">
    <property type="entry name" value="ADP-glucose_phosphorylase"/>
</dbReference>
<evidence type="ECO:0000256" key="2">
    <source>
        <dbReference type="ARBA" id="ARBA00022679"/>
    </source>
</evidence>
<feature type="domain" description="Galactose-1-phosphate uridyl transferase C-terminal" evidence="11">
    <location>
        <begin position="184"/>
        <end position="295"/>
    </location>
</feature>
<evidence type="ECO:0000313" key="13">
    <source>
        <dbReference type="Proteomes" id="UP000593836"/>
    </source>
</evidence>
<feature type="domain" description="Galactose-1-phosphate uridyl transferase N-terminal" evidence="10">
    <location>
        <begin position="2"/>
        <end position="173"/>
    </location>
</feature>
<dbReference type="PANTHER" id="PTHR42763">
    <property type="entry name" value="ADP-GLUCOSE PHOSPHORYLASE"/>
    <property type="match status" value="1"/>
</dbReference>
<dbReference type="AlphaFoldDB" id="A0A7S7M0L9"/>
<keyword evidence="3 12" id="KW-0548">Nucleotidyltransferase</keyword>
<keyword evidence="13" id="KW-1185">Reference proteome</keyword>
<dbReference type="PIRSF" id="PIRSF000808">
    <property type="entry name" value="GalT"/>
    <property type="match status" value="1"/>
</dbReference>
<evidence type="ECO:0000256" key="7">
    <source>
        <dbReference type="NCBIfam" id="TIGR00209"/>
    </source>
</evidence>
<dbReference type="InterPro" id="IPR005850">
    <property type="entry name" value="GalP_Utransf_C"/>
</dbReference>
<feature type="binding site" evidence="9">
    <location>
        <position position="42"/>
    </location>
    <ligand>
        <name>Zn(2+)</name>
        <dbReference type="ChEBI" id="CHEBI:29105"/>
    </ligand>
</feature>
<evidence type="ECO:0000259" key="10">
    <source>
        <dbReference type="Pfam" id="PF01087"/>
    </source>
</evidence>
<dbReference type="InterPro" id="IPR005849">
    <property type="entry name" value="GalP_Utransf_N"/>
</dbReference>
<dbReference type="InterPro" id="IPR036265">
    <property type="entry name" value="HIT-like_sf"/>
</dbReference>
<dbReference type="UniPathway" id="UPA00214"/>
<feature type="active site" description="Tele-UMP-histidine intermediate" evidence="8">
    <location>
        <position position="163"/>
    </location>
</feature>
<feature type="binding site" evidence="9">
    <location>
        <position position="39"/>
    </location>
    <ligand>
        <name>Zn(2+)</name>
        <dbReference type="ChEBI" id="CHEBI:29105"/>
    </ligand>
</feature>
<keyword evidence="2 12" id="KW-0808">Transferase</keyword>
<evidence type="ECO:0000256" key="9">
    <source>
        <dbReference type="PIRSR" id="PIRSR000808-3"/>
    </source>
</evidence>
<keyword evidence="4 9" id="KW-0479">Metal-binding</keyword>
<dbReference type="Pfam" id="PF01087">
    <property type="entry name" value="GalP_UDP_transf"/>
    <property type="match status" value="1"/>
</dbReference>
<evidence type="ECO:0000313" key="12">
    <source>
        <dbReference type="EMBL" id="QOY54849.1"/>
    </source>
</evidence>
<reference evidence="12 13" key="1">
    <citation type="submission" date="2020-05" db="EMBL/GenBank/DDBJ databases">
        <title>Sulfurimonas marisnigri, sp. nov., and Sulfurimonas baltica, sp. nov., manganese oxide reducing chemolithoautotrophs of the class Epsilonproteobacteria isolated from the pelagic redoxclines of the Black and Baltic Seas and emended description of the genus Sulfurimonas.</title>
        <authorList>
            <person name="Henkel J.V."/>
            <person name="Laudan C."/>
            <person name="Werner J."/>
            <person name="Neu T."/>
            <person name="Plewe S."/>
            <person name="Sproer C."/>
            <person name="Bunk B."/>
            <person name="Schulz-Vogt H.N."/>
        </authorList>
    </citation>
    <scope>NUCLEOTIDE SEQUENCE [LARGE SCALE GENOMIC DNA]</scope>
    <source>
        <strain evidence="12 13">SoZ1</strain>
    </source>
</reference>
<evidence type="ECO:0000256" key="3">
    <source>
        <dbReference type="ARBA" id="ARBA00022695"/>
    </source>
</evidence>
<sequence>MSEIRLDRMHNQYVLIAPERLRRPDLLAPIKLKKLHQRCPFCEGNEVLTPPELYAMRDNSPNSAGWKTRVIPNLYKAVQIELEDKSKRESMFESIPGVGAHEVLIDSPCHECDIEEADTQSIENWLRSMIIRVEDLRNDNRLVHISIFKNFGSVAGATQEHPHTQILALPIMPQNEIVFLERNMRYYQRHGRGMVEDILQNEISAKDRIVSEIGSFVAFCPYASSFPFEIMIAPKRNISSLELCTRDEISDLAVIIKEIFQKLSKQLGSFNYNLYFRLAPLNSNFENESYMPYMDKNYRFTIRITPRIYRIGGFEIATGMAINPVSPEECVKLFNTQESL</sequence>
<keyword evidence="5 9" id="KW-0862">Zinc</keyword>
<feature type="binding site" evidence="9">
    <location>
        <position position="110"/>
    </location>
    <ligand>
        <name>Zn(2+)</name>
        <dbReference type="ChEBI" id="CHEBI:29105"/>
    </ligand>
</feature>
<dbReference type="SUPFAM" id="SSF54197">
    <property type="entry name" value="HIT-like"/>
    <property type="match status" value="2"/>
</dbReference>
<feature type="binding site" evidence="9">
    <location>
        <position position="161"/>
    </location>
    <ligand>
        <name>Zn(2+)</name>
        <dbReference type="ChEBI" id="CHEBI:29105"/>
    </ligand>
</feature>
<comment type="similarity">
    <text evidence="1">Belongs to the galactose-1-phosphate uridylyltransferase type 1 family.</text>
</comment>
<keyword evidence="6" id="KW-0119">Carbohydrate metabolism</keyword>
<accession>A0A7S7M0L9</accession>
<dbReference type="GO" id="GO:0008270">
    <property type="term" value="F:zinc ion binding"/>
    <property type="evidence" value="ECO:0007669"/>
    <property type="project" value="InterPro"/>
</dbReference>
<evidence type="ECO:0000256" key="8">
    <source>
        <dbReference type="PIRSR" id="PIRSR000808-1"/>
    </source>
</evidence>
<dbReference type="PANTHER" id="PTHR42763:SF2">
    <property type="entry name" value="ADP-GLUCOSE PHOSPHORYLASE"/>
    <property type="match status" value="1"/>
</dbReference>
<dbReference type="Proteomes" id="UP000593836">
    <property type="component" value="Chromosome"/>
</dbReference>
<evidence type="ECO:0000256" key="5">
    <source>
        <dbReference type="ARBA" id="ARBA00022833"/>
    </source>
</evidence>
<dbReference type="GO" id="GO:0006012">
    <property type="term" value="P:galactose metabolic process"/>
    <property type="evidence" value="ECO:0007669"/>
    <property type="project" value="UniProtKB-UniRule"/>
</dbReference>
<dbReference type="EMBL" id="CP054493">
    <property type="protein sequence ID" value="QOY54849.1"/>
    <property type="molecule type" value="Genomic_DNA"/>
</dbReference>
<protein>
    <recommendedName>
        <fullName evidence="7">Galactose-1-phosphate uridylyltransferase</fullName>
        <ecNumber evidence="7">2.7.7.12</ecNumber>
    </recommendedName>
</protein>
<organism evidence="12 13">
    <name type="scientific">Candidatus Sulfurimonas marisnigri</name>
    <dbReference type="NCBI Taxonomy" id="2740405"/>
    <lineage>
        <taxon>Bacteria</taxon>
        <taxon>Pseudomonadati</taxon>
        <taxon>Campylobacterota</taxon>
        <taxon>Epsilonproteobacteria</taxon>
        <taxon>Campylobacterales</taxon>
        <taxon>Sulfurimonadaceae</taxon>
        <taxon>Sulfurimonas</taxon>
    </lineage>
</organism>
<evidence type="ECO:0000256" key="6">
    <source>
        <dbReference type="ARBA" id="ARBA00023277"/>
    </source>
</evidence>
<gene>
    <name evidence="12" type="primary">galT</name>
    <name evidence="12" type="ORF">HUE87_00970</name>
</gene>
<evidence type="ECO:0000256" key="4">
    <source>
        <dbReference type="ARBA" id="ARBA00022723"/>
    </source>
</evidence>
<dbReference type="InterPro" id="IPR001937">
    <property type="entry name" value="GalP_UDPtransf1"/>
</dbReference>
<proteinExistence type="inferred from homology"/>
<dbReference type="GO" id="GO:0008108">
    <property type="term" value="F:UDP-glucose:hexose-1-phosphate uridylyltransferase activity"/>
    <property type="evidence" value="ECO:0007669"/>
    <property type="project" value="UniProtKB-UniRule"/>
</dbReference>
<dbReference type="NCBIfam" id="TIGR00209">
    <property type="entry name" value="galT_1"/>
    <property type="match status" value="1"/>
</dbReference>
<comment type="cofactor">
    <cofactor evidence="9">
        <name>Zn(2+)</name>
        <dbReference type="ChEBI" id="CHEBI:29105"/>
    </cofactor>
    <text evidence="9">Binds 1 zinc ion per subunit.</text>
</comment>
<dbReference type="Pfam" id="PF02744">
    <property type="entry name" value="GalP_UDP_tr_C"/>
    <property type="match status" value="1"/>
</dbReference>
<name>A0A7S7M0L9_9BACT</name>